<reference evidence="2 3" key="2">
    <citation type="journal article" date="2017" name="Int. J. Syst. Evol. Microbiol.">
        <title>Pseudomonas furukawaii sp. nov., a polychlorinated biphenyl-degrading bacterium isolated from biphenyl-contaminated soil in Japan.</title>
        <authorList>
            <person name="Kimura N."/>
            <person name="Watanabe T."/>
            <person name="Suenaga H."/>
            <person name="Fujihara H."/>
            <person name="Futagami T."/>
            <person name="Goto M."/>
            <person name="Hanada S."/>
            <person name="Hirose J."/>
        </authorList>
    </citation>
    <scope>NUCLEOTIDE SEQUENCE [LARGE SCALE GENOMIC DNA]</scope>
    <source>
        <strain evidence="3">DSM 10086 / NBRC 110670 / KF707</strain>
    </source>
</reference>
<reference evidence="3" key="1">
    <citation type="submission" date="2015-05" db="EMBL/GenBank/DDBJ databases">
        <title>Draft genome sequencing of a biphenyl-degrading bacterium, Pseudomonas balearica KF707 (=NBRC110670).</title>
        <authorList>
            <person name="Kimura N."/>
            <person name="Hirose J."/>
            <person name="Watanabe T."/>
            <person name="Suenaga H."/>
            <person name="Fujihara H."/>
            <person name="Noguchi M."/>
            <person name="Hashimoto M."/>
            <person name="Shimodaira J."/>
            <person name="Tsuchikane K."/>
            <person name="Hosoyama A."/>
            <person name="Yamazoe A."/>
            <person name="Fujita N."/>
            <person name="Furukawa K."/>
        </authorList>
    </citation>
    <scope>NUCLEOTIDE SEQUENCE [LARGE SCALE GENOMIC DNA]</scope>
    <source>
        <strain evidence="3">DSM 10086 / NBRC 110670 / KF707</strain>
    </source>
</reference>
<dbReference type="EMBL" id="AP014862">
    <property type="protein sequence ID" value="BAU75167.1"/>
    <property type="molecule type" value="Genomic_DNA"/>
</dbReference>
<accession>A0AAD1C1R4</accession>
<sequence length="82" mass="8888">MNHYTLNINGQSIRFTLDDFAALEAVMLEATRKPGKEAFRDSSAGRISATLEPGATPGRLKSPTPPAGRQYLSHQGQILTDC</sequence>
<evidence type="ECO:0000256" key="1">
    <source>
        <dbReference type="SAM" id="MobiDB-lite"/>
    </source>
</evidence>
<keyword evidence="3" id="KW-1185">Reference proteome</keyword>
<dbReference type="Proteomes" id="UP000218554">
    <property type="component" value="Chromosome"/>
</dbReference>
<name>A0AAD1C1R4_METFU</name>
<feature type="region of interest" description="Disordered" evidence="1">
    <location>
        <begin position="36"/>
        <end position="82"/>
    </location>
</feature>
<evidence type="ECO:0000313" key="2">
    <source>
        <dbReference type="EMBL" id="BAU75167.1"/>
    </source>
</evidence>
<feature type="compositionally biased region" description="Polar residues" evidence="1">
    <location>
        <begin position="72"/>
        <end position="82"/>
    </location>
</feature>
<dbReference type="KEGG" id="pfuw:KF707C_34790"/>
<protein>
    <submittedName>
        <fullName evidence="2">Uncharacterized protein</fullName>
    </submittedName>
</protein>
<gene>
    <name evidence="2" type="ORF">KF707C_34790</name>
</gene>
<organism evidence="2 3">
    <name type="scientific">Metapseudomonas furukawaii</name>
    <name type="common">Pseudomonas furukawaii</name>
    <dbReference type="NCBI Taxonomy" id="1149133"/>
    <lineage>
        <taxon>Bacteria</taxon>
        <taxon>Pseudomonadati</taxon>
        <taxon>Pseudomonadota</taxon>
        <taxon>Gammaproteobacteria</taxon>
        <taxon>Pseudomonadales</taxon>
        <taxon>Pseudomonadaceae</taxon>
        <taxon>Metapseudomonas</taxon>
    </lineage>
</organism>
<dbReference type="RefSeq" id="WP_003456304.1">
    <property type="nucleotide sequence ID" value="NZ_AJMR01000227.1"/>
</dbReference>
<dbReference type="AlphaFoldDB" id="A0AAD1C1R4"/>
<evidence type="ECO:0000313" key="3">
    <source>
        <dbReference type="Proteomes" id="UP000218554"/>
    </source>
</evidence>
<proteinExistence type="predicted"/>